<gene>
    <name evidence="2" type="ORF">Klosneuvirus_4_114</name>
</gene>
<accession>A0A1V0SKM6</accession>
<name>A0A1V0SKM6_9VIRU</name>
<organism evidence="2">
    <name type="scientific">Klosneuvirus KNV1</name>
    <dbReference type="NCBI Taxonomy" id="1977640"/>
    <lineage>
        <taxon>Viruses</taxon>
        <taxon>Varidnaviria</taxon>
        <taxon>Bamfordvirae</taxon>
        <taxon>Nucleocytoviricota</taxon>
        <taxon>Megaviricetes</taxon>
        <taxon>Imitervirales</taxon>
        <taxon>Mimiviridae</taxon>
        <taxon>Klosneuvirinae</taxon>
        <taxon>Klosneuvirus</taxon>
    </lineage>
</organism>
<feature type="region of interest" description="Disordered" evidence="1">
    <location>
        <begin position="75"/>
        <end position="142"/>
    </location>
</feature>
<evidence type="ECO:0000313" key="2">
    <source>
        <dbReference type="EMBL" id="ARF12299.1"/>
    </source>
</evidence>
<reference evidence="2" key="1">
    <citation type="journal article" date="2017" name="Science">
        <title>Giant viruses with an expanded complement of translation system components.</title>
        <authorList>
            <person name="Schulz F."/>
            <person name="Yutin N."/>
            <person name="Ivanova N.N."/>
            <person name="Ortega D.R."/>
            <person name="Lee T.K."/>
            <person name="Vierheilig J."/>
            <person name="Daims H."/>
            <person name="Horn M."/>
            <person name="Wagner M."/>
            <person name="Jensen G.J."/>
            <person name="Kyrpides N.C."/>
            <person name="Koonin E.V."/>
            <person name="Woyke T."/>
        </authorList>
    </citation>
    <scope>NUCLEOTIDE SEQUENCE</scope>
    <source>
        <strain evidence="2">KNV1</strain>
    </source>
</reference>
<dbReference type="EMBL" id="KY684111">
    <property type="protein sequence ID" value="ARF12299.1"/>
    <property type="molecule type" value="Genomic_DNA"/>
</dbReference>
<proteinExistence type="predicted"/>
<protein>
    <submittedName>
        <fullName evidence="2">Uncharacterized protein</fullName>
    </submittedName>
</protein>
<sequence>MAKTYFISGHQDLTQEEFDLHYKQKILDAVKEKASFVVGDARGGDYFGQKWLSYLCRKTPELHPRVTVYHMHNKPRNNLGKFQTTGGFTEDNERDEAMTNNSQEDILWVRSPEEQKKKLGPKYNPFHVSGTMKNKIRREEMN</sequence>
<evidence type="ECO:0000256" key="1">
    <source>
        <dbReference type="SAM" id="MobiDB-lite"/>
    </source>
</evidence>